<evidence type="ECO:0000313" key="1">
    <source>
        <dbReference type="EMBL" id="GGI93083.1"/>
    </source>
</evidence>
<name>A0A917JYZ5_9GAMM</name>
<reference evidence="1" key="2">
    <citation type="submission" date="2020-09" db="EMBL/GenBank/DDBJ databases">
        <authorList>
            <person name="Sun Q."/>
            <person name="Ohkuma M."/>
        </authorList>
    </citation>
    <scope>NUCLEOTIDE SEQUENCE</scope>
    <source>
        <strain evidence="1">JCM 13919</strain>
    </source>
</reference>
<evidence type="ECO:0000313" key="2">
    <source>
        <dbReference type="Proteomes" id="UP000630149"/>
    </source>
</evidence>
<protein>
    <submittedName>
        <fullName evidence="1">Uncharacterized protein</fullName>
    </submittedName>
</protein>
<proteinExistence type="predicted"/>
<reference evidence="1" key="1">
    <citation type="journal article" date="2014" name="Int. J. Syst. Evol. Microbiol.">
        <title>Complete genome sequence of Corynebacterium casei LMG S-19264T (=DSM 44701T), isolated from a smear-ripened cheese.</title>
        <authorList>
            <consortium name="US DOE Joint Genome Institute (JGI-PGF)"/>
            <person name="Walter F."/>
            <person name="Albersmeier A."/>
            <person name="Kalinowski J."/>
            <person name="Ruckert C."/>
        </authorList>
    </citation>
    <scope>NUCLEOTIDE SEQUENCE</scope>
    <source>
        <strain evidence="1">JCM 13919</strain>
    </source>
</reference>
<dbReference type="Proteomes" id="UP000630149">
    <property type="component" value="Unassembled WGS sequence"/>
</dbReference>
<comment type="caution">
    <text evidence="1">The sequence shown here is derived from an EMBL/GenBank/DDBJ whole genome shotgun (WGS) entry which is preliminary data.</text>
</comment>
<dbReference type="RefSeq" id="WP_165481133.1">
    <property type="nucleotide sequence ID" value="NZ_CAAAIA010000004.1"/>
</dbReference>
<keyword evidence="2" id="KW-1185">Reference proteome</keyword>
<dbReference type="AlphaFoldDB" id="A0A917JYZ5"/>
<gene>
    <name evidence="1" type="ORF">GCM10007966_22080</name>
</gene>
<accession>A0A917JYZ5</accession>
<organism evidence="1 2">
    <name type="scientific">Legionella impletisoli</name>
    <dbReference type="NCBI Taxonomy" id="343510"/>
    <lineage>
        <taxon>Bacteria</taxon>
        <taxon>Pseudomonadati</taxon>
        <taxon>Pseudomonadota</taxon>
        <taxon>Gammaproteobacteria</taxon>
        <taxon>Legionellales</taxon>
        <taxon>Legionellaceae</taxon>
        <taxon>Legionella</taxon>
    </lineage>
</organism>
<dbReference type="EMBL" id="BMOB01000015">
    <property type="protein sequence ID" value="GGI93083.1"/>
    <property type="molecule type" value="Genomic_DNA"/>
</dbReference>
<sequence length="307" mass="35967">MLQYALPHLRKINMLPKLETLSQDEQDYIKRSNNPETCAAWIVRTHKDQEELREAICFLEQLAPINSLEQALLIFDASHYPYRRTHFHYVQTLAEVLANPLAQTIFSARLRCFGWYATPSDPLESLDNIDKFIEELYQLKTEDEKIRYFFDYFAILRPHPFSQRDIEEINIDDTVCAVLSCHCEALVQSVQTAEECEAAKRFIRQLRFYGGDRVLFNKLKYQIASQIESKESGVTRRYDELMDDIWQHFQTPKPHMIKFSKMFVNSQYSAQPQSLITMFAVPVSSSFECLVSQEAMQIQDSNQFQST</sequence>